<evidence type="ECO:0000313" key="9">
    <source>
        <dbReference type="Proteomes" id="UP001161247"/>
    </source>
</evidence>
<dbReference type="PROSITE" id="PS50888">
    <property type="entry name" value="BHLH"/>
    <property type="match status" value="1"/>
</dbReference>
<proteinExistence type="predicted"/>
<evidence type="ECO:0000256" key="3">
    <source>
        <dbReference type="ARBA" id="ARBA00023163"/>
    </source>
</evidence>
<dbReference type="InterPro" id="IPR036638">
    <property type="entry name" value="HLH_DNA-bd_sf"/>
</dbReference>
<dbReference type="SMART" id="SM00353">
    <property type="entry name" value="HLH"/>
    <property type="match status" value="1"/>
</dbReference>
<dbReference type="GO" id="GO:0005634">
    <property type="term" value="C:nucleus"/>
    <property type="evidence" value="ECO:0007669"/>
    <property type="project" value="UniProtKB-SubCell"/>
</dbReference>
<dbReference type="InterPro" id="IPR011598">
    <property type="entry name" value="bHLH_dom"/>
</dbReference>
<keyword evidence="9" id="KW-1185">Reference proteome</keyword>
<dbReference type="InterPro" id="IPR051358">
    <property type="entry name" value="TF_AMS/ICE1/BHLH6-like"/>
</dbReference>
<feature type="region of interest" description="Disordered" evidence="6">
    <location>
        <begin position="298"/>
        <end position="352"/>
    </location>
</feature>
<dbReference type="InterPro" id="IPR025610">
    <property type="entry name" value="MYC/MYB_N"/>
</dbReference>
<reference evidence="8" key="1">
    <citation type="submission" date="2023-03" db="EMBL/GenBank/DDBJ databases">
        <authorList>
            <person name="Julca I."/>
        </authorList>
    </citation>
    <scope>NUCLEOTIDE SEQUENCE</scope>
</reference>
<dbReference type="Pfam" id="PF14215">
    <property type="entry name" value="bHLH-MYC_N"/>
    <property type="match status" value="1"/>
</dbReference>
<organism evidence="8 9">
    <name type="scientific">Oldenlandia corymbosa var. corymbosa</name>
    <dbReference type="NCBI Taxonomy" id="529605"/>
    <lineage>
        <taxon>Eukaryota</taxon>
        <taxon>Viridiplantae</taxon>
        <taxon>Streptophyta</taxon>
        <taxon>Embryophyta</taxon>
        <taxon>Tracheophyta</taxon>
        <taxon>Spermatophyta</taxon>
        <taxon>Magnoliopsida</taxon>
        <taxon>eudicotyledons</taxon>
        <taxon>Gunneridae</taxon>
        <taxon>Pentapetalae</taxon>
        <taxon>asterids</taxon>
        <taxon>lamiids</taxon>
        <taxon>Gentianales</taxon>
        <taxon>Rubiaceae</taxon>
        <taxon>Rubioideae</taxon>
        <taxon>Spermacoceae</taxon>
        <taxon>Hedyotis-Oldenlandia complex</taxon>
        <taxon>Oldenlandia</taxon>
    </lineage>
</organism>
<dbReference type="Pfam" id="PF00010">
    <property type="entry name" value="HLH"/>
    <property type="match status" value="1"/>
</dbReference>
<evidence type="ECO:0000256" key="2">
    <source>
        <dbReference type="ARBA" id="ARBA00023015"/>
    </source>
</evidence>
<keyword evidence="3" id="KW-0804">Transcription</keyword>
<evidence type="ECO:0000313" key="8">
    <source>
        <dbReference type="EMBL" id="CAI9112669.1"/>
    </source>
</evidence>
<gene>
    <name evidence="8" type="ORF">OLC1_LOCUS19818</name>
</gene>
<protein>
    <submittedName>
        <fullName evidence="8">OLC1v1013142C1</fullName>
    </submittedName>
</protein>
<dbReference type="GO" id="GO:0003700">
    <property type="term" value="F:DNA-binding transcription factor activity"/>
    <property type="evidence" value="ECO:0007669"/>
    <property type="project" value="TreeGrafter"/>
</dbReference>
<evidence type="ECO:0000256" key="6">
    <source>
        <dbReference type="SAM" id="MobiDB-lite"/>
    </source>
</evidence>
<keyword evidence="5" id="KW-0175">Coiled coil</keyword>
<keyword evidence="2" id="KW-0805">Transcription regulation</keyword>
<keyword evidence="4" id="KW-0539">Nucleus</keyword>
<feature type="compositionally biased region" description="Basic and acidic residues" evidence="6">
    <location>
        <begin position="195"/>
        <end position="205"/>
    </location>
</feature>
<dbReference type="EMBL" id="OX459124">
    <property type="protein sequence ID" value="CAI9112669.1"/>
    <property type="molecule type" value="Genomic_DNA"/>
</dbReference>
<dbReference type="PANTHER" id="PTHR31945">
    <property type="entry name" value="TRANSCRIPTION FACTOR SCREAM2-RELATED"/>
    <property type="match status" value="1"/>
</dbReference>
<feature type="region of interest" description="Disordered" evidence="6">
    <location>
        <begin position="187"/>
        <end position="212"/>
    </location>
</feature>
<dbReference type="PANTHER" id="PTHR31945:SF11">
    <property type="entry name" value="TRANSCRIPTION FACTOR ABORTED MICROSPORES"/>
    <property type="match status" value="1"/>
</dbReference>
<feature type="compositionally biased region" description="Polar residues" evidence="6">
    <location>
        <begin position="304"/>
        <end position="315"/>
    </location>
</feature>
<sequence>MTLMDNFIELLRPIFGLKSWDYLVIWRLNEDQSALEWMDCCCGGTENMQGGNDEMFSGSSAALPCRDVGFQHRRTKCCELLAEVPSVISLDSVSGIYAETLMSNEAKWLNFAPMLESNISQDSIGTRLLIPVPVGLVEVFAAKQVPEDPQIIEFITSQFNISFEQQAMMMHSEALNSSFSVNVDGFGDVPLKNPAPDETHEKDQSQGRQNQDLPCDVSIDRVHLSHSPLNLSQHFSTCSSDKSGKNEMMFFEGTHDHQLNPFASPPGTGIHDMDALQKNMISQQGNMLMQMMEPLSSKDDQANENDSSYKQENAQSNSASDSDPNEDEDDPKSRRRNGKGPQSKNLLAERKRRKKLNDRLYALRALVPKISKLDRASILGDAIEYVKELKKQAKDLENELEDNSDDEDPMNSVITNNQNVSQSNIFQSIGAMYGTKPETDNYSNGSRKRAFDNGGIDYSQRHQERENHEEKVQQMEPQVEVTQLDGNEFFVKVFCEHKHGGFVRLMEALSSLGLEVINVNATRHTCLVSYIFKVEKRDCDLVQADDVRESLLELTRNPSRPWYEISKISDNGDRMDQQHQVHHHQHQHHHRHHAHLIHGYQMNPHHHHHHQN</sequence>
<feature type="domain" description="BHLH" evidence="7">
    <location>
        <begin position="340"/>
        <end position="389"/>
    </location>
</feature>
<dbReference type="AlphaFoldDB" id="A0AAV1DYA5"/>
<evidence type="ECO:0000259" key="7">
    <source>
        <dbReference type="PROSITE" id="PS50888"/>
    </source>
</evidence>
<comment type="subcellular location">
    <subcellularLocation>
        <location evidence="1">Nucleus</location>
    </subcellularLocation>
</comment>
<dbReference type="CDD" id="cd11443">
    <property type="entry name" value="bHLH_AtAMS_like"/>
    <property type="match status" value="1"/>
</dbReference>
<evidence type="ECO:0000256" key="4">
    <source>
        <dbReference type="ARBA" id="ARBA00023242"/>
    </source>
</evidence>
<dbReference type="Gene3D" id="4.10.280.10">
    <property type="entry name" value="Helix-loop-helix DNA-binding domain"/>
    <property type="match status" value="1"/>
</dbReference>
<dbReference type="SUPFAM" id="SSF47459">
    <property type="entry name" value="HLH, helix-loop-helix DNA-binding domain"/>
    <property type="match status" value="1"/>
</dbReference>
<evidence type="ECO:0000256" key="1">
    <source>
        <dbReference type="ARBA" id="ARBA00004123"/>
    </source>
</evidence>
<dbReference type="InterPro" id="IPR054502">
    <property type="entry name" value="bHLH-TF_ACT-like_plant"/>
</dbReference>
<dbReference type="GO" id="GO:0046983">
    <property type="term" value="F:protein dimerization activity"/>
    <property type="evidence" value="ECO:0007669"/>
    <property type="project" value="InterPro"/>
</dbReference>
<evidence type="ECO:0000256" key="5">
    <source>
        <dbReference type="SAM" id="Coils"/>
    </source>
</evidence>
<dbReference type="GO" id="GO:0043565">
    <property type="term" value="F:sequence-specific DNA binding"/>
    <property type="evidence" value="ECO:0007669"/>
    <property type="project" value="TreeGrafter"/>
</dbReference>
<dbReference type="Proteomes" id="UP001161247">
    <property type="component" value="Chromosome 7"/>
</dbReference>
<feature type="coiled-coil region" evidence="5">
    <location>
        <begin position="379"/>
        <end position="406"/>
    </location>
</feature>
<accession>A0AAV1DYA5</accession>
<dbReference type="Pfam" id="PF22754">
    <property type="entry name" value="bHLH-TF_ACT-like_plant"/>
    <property type="match status" value="1"/>
</dbReference>
<name>A0AAV1DYA5_OLDCO</name>